<name>A0A2T2PCH5_CORCC</name>
<accession>A0A2T2PCH5</accession>
<dbReference type="EMBL" id="KZ678128">
    <property type="protein sequence ID" value="PSN75334.1"/>
    <property type="molecule type" value="Genomic_DNA"/>
</dbReference>
<protein>
    <submittedName>
        <fullName evidence="1">Uncharacterized protein</fullName>
    </submittedName>
</protein>
<reference evidence="1 2" key="1">
    <citation type="journal article" date="2018" name="Front. Microbiol.">
        <title>Genome-Wide Analysis of Corynespora cassiicola Leaf Fall Disease Putative Effectors.</title>
        <authorList>
            <person name="Lopez D."/>
            <person name="Ribeiro S."/>
            <person name="Label P."/>
            <person name="Fumanal B."/>
            <person name="Venisse J.S."/>
            <person name="Kohler A."/>
            <person name="de Oliveira R.R."/>
            <person name="Labutti K."/>
            <person name="Lipzen A."/>
            <person name="Lail K."/>
            <person name="Bauer D."/>
            <person name="Ohm R.A."/>
            <person name="Barry K.W."/>
            <person name="Spatafora J."/>
            <person name="Grigoriev I.V."/>
            <person name="Martin F.M."/>
            <person name="Pujade-Renaud V."/>
        </authorList>
    </citation>
    <scope>NUCLEOTIDE SEQUENCE [LARGE SCALE GENOMIC DNA]</scope>
    <source>
        <strain evidence="1 2">Philippines</strain>
    </source>
</reference>
<evidence type="ECO:0000313" key="1">
    <source>
        <dbReference type="EMBL" id="PSN75334.1"/>
    </source>
</evidence>
<keyword evidence="2" id="KW-1185">Reference proteome</keyword>
<proteinExistence type="predicted"/>
<dbReference type="Proteomes" id="UP000240883">
    <property type="component" value="Unassembled WGS sequence"/>
</dbReference>
<organism evidence="1 2">
    <name type="scientific">Corynespora cassiicola Philippines</name>
    <dbReference type="NCBI Taxonomy" id="1448308"/>
    <lineage>
        <taxon>Eukaryota</taxon>
        <taxon>Fungi</taxon>
        <taxon>Dikarya</taxon>
        <taxon>Ascomycota</taxon>
        <taxon>Pezizomycotina</taxon>
        <taxon>Dothideomycetes</taxon>
        <taxon>Pleosporomycetidae</taxon>
        <taxon>Pleosporales</taxon>
        <taxon>Corynesporascaceae</taxon>
        <taxon>Corynespora</taxon>
    </lineage>
</organism>
<dbReference type="AlphaFoldDB" id="A0A2T2PCH5"/>
<evidence type="ECO:0000313" key="2">
    <source>
        <dbReference type="Proteomes" id="UP000240883"/>
    </source>
</evidence>
<gene>
    <name evidence="1" type="ORF">BS50DRAFT_38090</name>
</gene>
<sequence>MLADVSLSCHALPYDYHNYWYKSLAFHQHNNLCTSLKRSGLICSHHQLSLYPRISCGWLAMVRRPRPQTQPETTKPPDPSPSFLTLYHTLQTTSPCNTRYEPQDGAFSDGTTMVVSRARHRVDPRNEPTASFRCPRPWNGVTLHPTRCSRPGRSLGC</sequence>